<name>A0ABW3WZJ3_9HYPH</name>
<proteinExistence type="predicted"/>
<keyword evidence="4 5" id="KW-0472">Membrane</keyword>
<organism evidence="6 7">
    <name type="scientific">Methylobacterium marchantiae</name>
    <dbReference type="NCBI Taxonomy" id="600331"/>
    <lineage>
        <taxon>Bacteria</taxon>
        <taxon>Pseudomonadati</taxon>
        <taxon>Pseudomonadota</taxon>
        <taxon>Alphaproteobacteria</taxon>
        <taxon>Hyphomicrobiales</taxon>
        <taxon>Methylobacteriaceae</taxon>
        <taxon>Methylobacterium</taxon>
    </lineage>
</organism>
<evidence type="ECO:0000313" key="7">
    <source>
        <dbReference type="Proteomes" id="UP001597176"/>
    </source>
</evidence>
<feature type="transmembrane region" description="Helical" evidence="5">
    <location>
        <begin position="20"/>
        <end position="40"/>
    </location>
</feature>
<keyword evidence="1" id="KW-1003">Cell membrane</keyword>
<keyword evidence="3 5" id="KW-1133">Transmembrane helix</keyword>
<comment type="caution">
    <text evidence="6">The sequence shown here is derived from an EMBL/GenBank/DDBJ whole genome shotgun (WGS) entry which is preliminary data.</text>
</comment>
<dbReference type="RefSeq" id="WP_379040240.1">
    <property type="nucleotide sequence ID" value="NZ_JBHTND010000014.1"/>
</dbReference>
<keyword evidence="7" id="KW-1185">Reference proteome</keyword>
<evidence type="ECO:0000256" key="3">
    <source>
        <dbReference type="ARBA" id="ARBA00022989"/>
    </source>
</evidence>
<accession>A0ABW3WZJ3</accession>
<keyword evidence="2 5" id="KW-0812">Transmembrane</keyword>
<evidence type="ECO:0000256" key="5">
    <source>
        <dbReference type="SAM" id="Phobius"/>
    </source>
</evidence>
<evidence type="ECO:0000256" key="4">
    <source>
        <dbReference type="ARBA" id="ARBA00023136"/>
    </source>
</evidence>
<dbReference type="Pfam" id="PF10755">
    <property type="entry name" value="DUF2585"/>
    <property type="match status" value="1"/>
</dbReference>
<dbReference type="InterPro" id="IPR019691">
    <property type="entry name" value="DUF2585"/>
</dbReference>
<evidence type="ECO:0000256" key="2">
    <source>
        <dbReference type="ARBA" id="ARBA00022692"/>
    </source>
</evidence>
<sequence>MRGFELRADAVPTARPALHSVFYAAAALLVLGTAVTLLAMGREPFCTCGTIRLWYGNVHGPENSQQIADWYTPSHVIHGFLFYGAAHLVGRIVGRPLPLGLGFLIAVGVECAWEIAENTPAVIAHYRQATMAAGYVGDSVLNSLCDIAAMALGFWLARRLPAAAVVIAGLAMEIGVGYAIRDNLTLNVLMLLHDFPAIRAWQAGA</sequence>
<dbReference type="NCBIfam" id="NF002099">
    <property type="entry name" value="PRK00944.1"/>
    <property type="match status" value="1"/>
</dbReference>
<evidence type="ECO:0000256" key="1">
    <source>
        <dbReference type="ARBA" id="ARBA00022475"/>
    </source>
</evidence>
<gene>
    <name evidence="6" type="ORF">ACFQ4G_11735</name>
</gene>
<protein>
    <submittedName>
        <fullName evidence="6">DUF2585 family protein</fullName>
    </submittedName>
</protein>
<dbReference type="EMBL" id="JBHTND010000014">
    <property type="protein sequence ID" value="MFD1302240.1"/>
    <property type="molecule type" value="Genomic_DNA"/>
</dbReference>
<dbReference type="Proteomes" id="UP001597176">
    <property type="component" value="Unassembled WGS sequence"/>
</dbReference>
<evidence type="ECO:0000313" key="6">
    <source>
        <dbReference type="EMBL" id="MFD1302240.1"/>
    </source>
</evidence>
<reference evidence="7" key="1">
    <citation type="journal article" date="2019" name="Int. J. Syst. Evol. Microbiol.">
        <title>The Global Catalogue of Microorganisms (GCM) 10K type strain sequencing project: providing services to taxonomists for standard genome sequencing and annotation.</title>
        <authorList>
            <consortium name="The Broad Institute Genomics Platform"/>
            <consortium name="The Broad Institute Genome Sequencing Center for Infectious Disease"/>
            <person name="Wu L."/>
            <person name="Ma J."/>
        </authorList>
    </citation>
    <scope>NUCLEOTIDE SEQUENCE [LARGE SCALE GENOMIC DNA]</scope>
    <source>
        <strain evidence="7">CCUG 56108</strain>
    </source>
</reference>